<name>A0A437LQX6_9BURK</name>
<dbReference type="GO" id="GO:0046872">
    <property type="term" value="F:metal ion binding"/>
    <property type="evidence" value="ECO:0007669"/>
    <property type="project" value="UniProtKB-KW"/>
</dbReference>
<dbReference type="AlphaFoldDB" id="A0A437LQX6"/>
<dbReference type="InterPro" id="IPR030999">
    <property type="entry name" value="Thiosulf_SoxX"/>
</dbReference>
<dbReference type="OrthoDB" id="8562939at2"/>
<organism evidence="2 3">
    <name type="scientific">Inhella crocodyli</name>
    <dbReference type="NCBI Taxonomy" id="2499851"/>
    <lineage>
        <taxon>Bacteria</taxon>
        <taxon>Pseudomonadati</taxon>
        <taxon>Pseudomonadota</taxon>
        <taxon>Betaproteobacteria</taxon>
        <taxon>Burkholderiales</taxon>
        <taxon>Sphaerotilaceae</taxon>
        <taxon>Inhella</taxon>
    </lineage>
</organism>
<dbReference type="RefSeq" id="WP_127680383.1">
    <property type="nucleotide sequence ID" value="NZ_SACM01000001.1"/>
</dbReference>
<dbReference type="Proteomes" id="UP000288587">
    <property type="component" value="Unassembled WGS sequence"/>
</dbReference>
<dbReference type="PROSITE" id="PS51257">
    <property type="entry name" value="PROKAR_LIPOPROTEIN"/>
    <property type="match status" value="1"/>
</dbReference>
<dbReference type="InterPro" id="IPR016823">
    <property type="entry name" value="Thiosulf_SoxX_II"/>
</dbReference>
<evidence type="ECO:0000313" key="2">
    <source>
        <dbReference type="EMBL" id="RVT87822.1"/>
    </source>
</evidence>
<dbReference type="PIRSF" id="PIRSF024608">
    <property type="entry name" value="UCP024608"/>
    <property type="match status" value="1"/>
</dbReference>
<proteinExistence type="predicted"/>
<dbReference type="SUPFAM" id="SSF46626">
    <property type="entry name" value="Cytochrome c"/>
    <property type="match status" value="1"/>
</dbReference>
<dbReference type="GO" id="GO:0020037">
    <property type="term" value="F:heme binding"/>
    <property type="evidence" value="ECO:0007669"/>
    <property type="project" value="InterPro"/>
</dbReference>
<evidence type="ECO:0000313" key="3">
    <source>
        <dbReference type="Proteomes" id="UP000288587"/>
    </source>
</evidence>
<dbReference type="InterPro" id="IPR036909">
    <property type="entry name" value="Cyt_c-like_dom_sf"/>
</dbReference>
<reference evidence="2 3" key="1">
    <citation type="submission" date="2019-01" db="EMBL/GenBank/DDBJ databases">
        <authorList>
            <person name="Chen W.-M."/>
        </authorList>
    </citation>
    <scope>NUCLEOTIDE SEQUENCE [LARGE SCALE GENOMIC DNA]</scope>
    <source>
        <strain evidence="2 3">CCP-18</strain>
    </source>
</reference>
<gene>
    <name evidence="2" type="primary">soxX</name>
    <name evidence="2" type="ORF">EOD73_02025</name>
</gene>
<accession>A0A437LQX6</accession>
<dbReference type="EMBL" id="SACM01000001">
    <property type="protein sequence ID" value="RVT87822.1"/>
    <property type="molecule type" value="Genomic_DNA"/>
</dbReference>
<evidence type="ECO:0000256" key="1">
    <source>
        <dbReference type="SAM" id="SignalP"/>
    </source>
</evidence>
<protein>
    <submittedName>
        <fullName evidence="2">Sulfur oxidation c-type cytochrome SoxX</fullName>
    </submittedName>
</protein>
<dbReference type="Gene3D" id="1.10.760.10">
    <property type="entry name" value="Cytochrome c-like domain"/>
    <property type="match status" value="1"/>
</dbReference>
<comment type="caution">
    <text evidence="2">The sequence shown here is derived from an EMBL/GenBank/DDBJ whole genome shotgun (WGS) entry which is preliminary data.</text>
</comment>
<dbReference type="NCBIfam" id="TIGR04485">
    <property type="entry name" value="thiosulf_SoxX"/>
    <property type="match status" value="1"/>
</dbReference>
<feature type="signal peptide" evidence="1">
    <location>
        <begin position="1"/>
        <end position="27"/>
    </location>
</feature>
<keyword evidence="1" id="KW-0732">Signal</keyword>
<feature type="chain" id="PRO_5019239001" evidence="1">
    <location>
        <begin position="28"/>
        <end position="214"/>
    </location>
</feature>
<keyword evidence="3" id="KW-1185">Reference proteome</keyword>
<sequence>MNRPLLWISGGLTLVALASCASLPGPAELDAQAQAMIKASFRDQGIAKVDRLQQDLGQEACSSDKAPPEAVAQRIEKEAMATIKPPSDGRYLGDWKEGERIAQNGRGMTWTDVSTATSANGGNCYNCHQIDKKEISFGTIGPSLWNYGKLRGVKDSADPAALPIVQYTWGKLWNSKAYAACSNMPRFGHAGLLDEGQIRHLMALLLDPQSPVNQ</sequence>
<dbReference type="GO" id="GO:0009055">
    <property type="term" value="F:electron transfer activity"/>
    <property type="evidence" value="ECO:0007669"/>
    <property type="project" value="InterPro"/>
</dbReference>